<evidence type="ECO:0000259" key="2">
    <source>
        <dbReference type="Pfam" id="PF00156"/>
    </source>
</evidence>
<dbReference type="AlphaFoldDB" id="A0A1P8MYJ8"/>
<dbReference type="CDD" id="cd06223">
    <property type="entry name" value="PRTases_typeI"/>
    <property type="match status" value="1"/>
</dbReference>
<dbReference type="KEGG" id="tom:BWR18_16730"/>
<evidence type="ECO:0000313" key="5">
    <source>
        <dbReference type="Proteomes" id="UP000186336"/>
    </source>
</evidence>
<dbReference type="STRING" id="299262.BWR18_16730"/>
<name>A0A1P8MYJ8_9RHOB</name>
<dbReference type="SUPFAM" id="SSF53271">
    <property type="entry name" value="PRTase-like"/>
    <property type="match status" value="1"/>
</dbReference>
<keyword evidence="4" id="KW-0808">Transferase</keyword>
<dbReference type="InterPro" id="IPR044005">
    <property type="entry name" value="DZR_2"/>
</dbReference>
<accession>A0A1P8MYJ8</accession>
<comment type="similarity">
    <text evidence="1">Belongs to the ComF/GntX family.</text>
</comment>
<gene>
    <name evidence="4" type="ORF">BWR18_16730</name>
</gene>
<dbReference type="EMBL" id="CP019312">
    <property type="protein sequence ID" value="APX13144.1"/>
    <property type="molecule type" value="Genomic_DNA"/>
</dbReference>
<evidence type="ECO:0000313" key="4">
    <source>
        <dbReference type="EMBL" id="APX13144.1"/>
    </source>
</evidence>
<dbReference type="InterPro" id="IPR029057">
    <property type="entry name" value="PRTase-like"/>
</dbReference>
<sequence length="241" mass="25781">MGLLQTALSAIYPPRCLGCGQMVDSDFGLCGACWGQTSFVGGTVCDSCSTPLPGSALDEVVHCDTCLKSPKPWKHGRAALIYTGMGRRMVLGLKHGDRQEIAKPAAGWMRQGVLEIANSDALLVPVPLHWMRLAKRRYNQSALIARHLSEKTGLDVCPDLLERPRRTPSLDGKTKDERADILNGAICVAQRRHHRIAGRSVVLVDDVLTTGATLAACAEACRAAGATDVCVAVLARVAKDA</sequence>
<dbReference type="Pfam" id="PF00156">
    <property type="entry name" value="Pribosyltran"/>
    <property type="match status" value="1"/>
</dbReference>
<dbReference type="PANTHER" id="PTHR47505">
    <property type="entry name" value="DNA UTILIZATION PROTEIN YHGH"/>
    <property type="match status" value="1"/>
</dbReference>
<dbReference type="InterPro" id="IPR000836">
    <property type="entry name" value="PRTase_dom"/>
</dbReference>
<protein>
    <submittedName>
        <fullName evidence="4">Amidophosphoribosyltransferase</fullName>
    </submittedName>
</protein>
<feature type="domain" description="Phosphoribosyltransferase" evidence="2">
    <location>
        <begin position="174"/>
        <end position="238"/>
    </location>
</feature>
<evidence type="ECO:0000256" key="1">
    <source>
        <dbReference type="ARBA" id="ARBA00008007"/>
    </source>
</evidence>
<dbReference type="Pfam" id="PF18912">
    <property type="entry name" value="DZR_2"/>
    <property type="match status" value="1"/>
</dbReference>
<dbReference type="RefSeq" id="WP_076629578.1">
    <property type="nucleotide sequence ID" value="NZ_CP019312.1"/>
</dbReference>
<dbReference type="PANTHER" id="PTHR47505:SF1">
    <property type="entry name" value="DNA UTILIZATION PROTEIN YHGH"/>
    <property type="match status" value="1"/>
</dbReference>
<organism evidence="4 5">
    <name type="scientific">Tateyamaria omphalii</name>
    <dbReference type="NCBI Taxonomy" id="299262"/>
    <lineage>
        <taxon>Bacteria</taxon>
        <taxon>Pseudomonadati</taxon>
        <taxon>Pseudomonadota</taxon>
        <taxon>Alphaproteobacteria</taxon>
        <taxon>Rhodobacterales</taxon>
        <taxon>Roseobacteraceae</taxon>
        <taxon>Tateyamaria</taxon>
    </lineage>
</organism>
<dbReference type="GO" id="GO:0016757">
    <property type="term" value="F:glycosyltransferase activity"/>
    <property type="evidence" value="ECO:0007669"/>
    <property type="project" value="UniProtKB-KW"/>
</dbReference>
<dbReference type="Gene3D" id="3.40.50.2020">
    <property type="match status" value="1"/>
</dbReference>
<dbReference type="Proteomes" id="UP000186336">
    <property type="component" value="Chromosome"/>
</dbReference>
<dbReference type="OrthoDB" id="9779910at2"/>
<keyword evidence="5" id="KW-1185">Reference proteome</keyword>
<evidence type="ECO:0000259" key="3">
    <source>
        <dbReference type="Pfam" id="PF18912"/>
    </source>
</evidence>
<proteinExistence type="inferred from homology"/>
<reference evidence="4 5" key="1">
    <citation type="submission" date="2017-01" db="EMBL/GenBank/DDBJ databases">
        <title>Complete genome of Tateyamaria omphalii DOK1-4 isolated from seawater in Dokdo.</title>
        <authorList>
            <person name="Kim J.H."/>
            <person name="Chi W.-J."/>
        </authorList>
    </citation>
    <scope>NUCLEOTIDE SEQUENCE [LARGE SCALE GENOMIC DNA]</scope>
    <source>
        <strain evidence="4 5">DOK1-4</strain>
    </source>
</reference>
<dbReference type="InterPro" id="IPR051910">
    <property type="entry name" value="ComF/GntX_DNA_util-trans"/>
</dbReference>
<feature type="domain" description="Double zinc ribbon" evidence="3">
    <location>
        <begin position="8"/>
        <end position="67"/>
    </location>
</feature>
<keyword evidence="4" id="KW-0328">Glycosyltransferase</keyword>